<accession>A0AAV0XPL8</accession>
<evidence type="ECO:0000256" key="1">
    <source>
        <dbReference type="SAM" id="MobiDB-lite"/>
    </source>
</evidence>
<comment type="caution">
    <text evidence="2">The sequence shown here is derived from an EMBL/GenBank/DDBJ whole genome shotgun (WGS) entry which is preliminary data.</text>
</comment>
<name>A0AAV0XPL8_9HEMI</name>
<protein>
    <submittedName>
        <fullName evidence="2">Uncharacterized protein</fullName>
    </submittedName>
</protein>
<evidence type="ECO:0000313" key="2">
    <source>
        <dbReference type="EMBL" id="CAI6370063.1"/>
    </source>
</evidence>
<reference evidence="2 3" key="1">
    <citation type="submission" date="2023-01" db="EMBL/GenBank/DDBJ databases">
        <authorList>
            <person name="Whitehead M."/>
        </authorList>
    </citation>
    <scope>NUCLEOTIDE SEQUENCE [LARGE SCALE GENOMIC DNA]</scope>
</reference>
<dbReference type="AlphaFoldDB" id="A0AAV0XPL8"/>
<feature type="region of interest" description="Disordered" evidence="1">
    <location>
        <begin position="26"/>
        <end position="46"/>
    </location>
</feature>
<dbReference type="EMBL" id="CARXXK010000184">
    <property type="protein sequence ID" value="CAI6370063.1"/>
    <property type="molecule type" value="Genomic_DNA"/>
</dbReference>
<organism evidence="2 3">
    <name type="scientific">Macrosiphum euphorbiae</name>
    <name type="common">potato aphid</name>
    <dbReference type="NCBI Taxonomy" id="13131"/>
    <lineage>
        <taxon>Eukaryota</taxon>
        <taxon>Metazoa</taxon>
        <taxon>Ecdysozoa</taxon>
        <taxon>Arthropoda</taxon>
        <taxon>Hexapoda</taxon>
        <taxon>Insecta</taxon>
        <taxon>Pterygota</taxon>
        <taxon>Neoptera</taxon>
        <taxon>Paraneoptera</taxon>
        <taxon>Hemiptera</taxon>
        <taxon>Sternorrhyncha</taxon>
        <taxon>Aphidomorpha</taxon>
        <taxon>Aphidoidea</taxon>
        <taxon>Aphididae</taxon>
        <taxon>Macrosiphini</taxon>
        <taxon>Macrosiphum</taxon>
    </lineage>
</organism>
<evidence type="ECO:0000313" key="3">
    <source>
        <dbReference type="Proteomes" id="UP001160148"/>
    </source>
</evidence>
<gene>
    <name evidence="2" type="ORF">MEUPH1_LOCUS24229</name>
</gene>
<sequence>MEDRHGGAAEEREQAGQCTLFLQTSLPVEQDPRVPASAKTRGPHVGQRWALGQPVWLQEKEVHGRRGT</sequence>
<keyword evidence="3" id="KW-1185">Reference proteome</keyword>
<dbReference type="Proteomes" id="UP001160148">
    <property type="component" value="Unassembled WGS sequence"/>
</dbReference>
<proteinExistence type="predicted"/>